<proteinExistence type="predicted"/>
<reference evidence="1" key="1">
    <citation type="submission" date="2019-03" db="EMBL/GenBank/DDBJ databases">
        <title>Single cell metagenomics reveals metabolic interactions within the superorganism composed of flagellate Streblomastix strix and complex community of Bacteroidetes bacteria on its surface.</title>
        <authorList>
            <person name="Treitli S.C."/>
            <person name="Kolisko M."/>
            <person name="Husnik F."/>
            <person name="Keeling P."/>
            <person name="Hampl V."/>
        </authorList>
    </citation>
    <scope>NUCLEOTIDE SEQUENCE</scope>
    <source>
        <strain evidence="1">STM</strain>
    </source>
</reference>
<protein>
    <submittedName>
        <fullName evidence="1">Uncharacterized protein</fullName>
    </submittedName>
</protein>
<sequence length="63" mass="6889">AKRSLMICHENLLKQRQNKFYHDYKVAVATAENGAGLGVNKCLASVLVAITDNSLKSPLESKT</sequence>
<accession>A0A5J4R6G4</accession>
<organism evidence="1">
    <name type="scientific">termite gut metagenome</name>
    <dbReference type="NCBI Taxonomy" id="433724"/>
    <lineage>
        <taxon>unclassified sequences</taxon>
        <taxon>metagenomes</taxon>
        <taxon>organismal metagenomes</taxon>
    </lineage>
</organism>
<evidence type="ECO:0000313" key="2">
    <source>
        <dbReference type="EMBL" id="KAA6329297.1"/>
    </source>
</evidence>
<name>A0A5J4R6G4_9ZZZZ</name>
<gene>
    <name evidence="1" type="ORF">EZS27_021883</name>
    <name evidence="2" type="ORF">EZS27_021891</name>
</gene>
<evidence type="ECO:0000313" key="1">
    <source>
        <dbReference type="EMBL" id="KAA6329289.1"/>
    </source>
</evidence>
<dbReference type="EMBL" id="SNRY01001670">
    <property type="protein sequence ID" value="KAA6329297.1"/>
    <property type="molecule type" value="Genomic_DNA"/>
</dbReference>
<dbReference type="EMBL" id="SNRY01001670">
    <property type="protein sequence ID" value="KAA6329289.1"/>
    <property type="molecule type" value="Genomic_DNA"/>
</dbReference>
<feature type="non-terminal residue" evidence="1">
    <location>
        <position position="1"/>
    </location>
</feature>
<dbReference type="AlphaFoldDB" id="A0A5J4R6G4"/>
<comment type="caution">
    <text evidence="1">The sequence shown here is derived from an EMBL/GenBank/DDBJ whole genome shotgun (WGS) entry which is preliminary data.</text>
</comment>